<dbReference type="InterPro" id="IPR012675">
    <property type="entry name" value="Beta-grasp_dom_sf"/>
</dbReference>
<name>A0A2A4GCX1_9FLAO</name>
<gene>
    <name evidence="1" type="ORF">B7P33_00495</name>
</gene>
<reference evidence="1 2" key="1">
    <citation type="submission" date="2017-04" db="EMBL/GenBank/DDBJ databases">
        <title>A new member of the family Flavobacteriaceae isolated from ascidians.</title>
        <authorList>
            <person name="Chen L."/>
        </authorList>
    </citation>
    <scope>NUCLEOTIDE SEQUENCE [LARGE SCALE GENOMIC DNA]</scope>
    <source>
        <strain evidence="1 2">HQA918</strain>
    </source>
</reference>
<sequence length="118" mass="13427">MNAAYESWQNISRPNGYPYPKRWPGWPKTLTTWKVSKNWKPMATIKYFGMLAEATGLQEERMALEPQAVSTLKQLLLEKHPTLMGKDFRIAVNQELGDDNRMVSDTTEIALLPPFSGG</sequence>
<dbReference type="Pfam" id="PF02597">
    <property type="entry name" value="ThiS"/>
    <property type="match status" value="1"/>
</dbReference>
<dbReference type="OrthoDB" id="1191081at2"/>
<organism evidence="1 2">
    <name type="scientific">Sediminicola luteus</name>
    <dbReference type="NCBI Taxonomy" id="319238"/>
    <lineage>
        <taxon>Bacteria</taxon>
        <taxon>Pseudomonadati</taxon>
        <taxon>Bacteroidota</taxon>
        <taxon>Flavobacteriia</taxon>
        <taxon>Flavobacteriales</taxon>
        <taxon>Flavobacteriaceae</taxon>
        <taxon>Sediminicola</taxon>
    </lineage>
</organism>
<evidence type="ECO:0000313" key="1">
    <source>
        <dbReference type="EMBL" id="PCE65820.1"/>
    </source>
</evidence>
<proteinExistence type="predicted"/>
<dbReference type="Gene3D" id="3.10.20.30">
    <property type="match status" value="1"/>
</dbReference>
<accession>A0A2A4GCX1</accession>
<dbReference type="AlphaFoldDB" id="A0A2A4GCX1"/>
<dbReference type="SUPFAM" id="SSF54285">
    <property type="entry name" value="MoaD/ThiS"/>
    <property type="match status" value="1"/>
</dbReference>
<dbReference type="EMBL" id="NBWU01000001">
    <property type="protein sequence ID" value="PCE65820.1"/>
    <property type="molecule type" value="Genomic_DNA"/>
</dbReference>
<evidence type="ECO:0008006" key="3">
    <source>
        <dbReference type="Google" id="ProtNLM"/>
    </source>
</evidence>
<dbReference type="Proteomes" id="UP000219559">
    <property type="component" value="Unassembled WGS sequence"/>
</dbReference>
<dbReference type="CDD" id="cd00754">
    <property type="entry name" value="Ubl_MoaD"/>
    <property type="match status" value="1"/>
</dbReference>
<dbReference type="InterPro" id="IPR016155">
    <property type="entry name" value="Mopterin_synth/thiamin_S_b"/>
</dbReference>
<evidence type="ECO:0000313" key="2">
    <source>
        <dbReference type="Proteomes" id="UP000219559"/>
    </source>
</evidence>
<dbReference type="InterPro" id="IPR003749">
    <property type="entry name" value="ThiS/MoaD-like"/>
</dbReference>
<comment type="caution">
    <text evidence="1">The sequence shown here is derived from an EMBL/GenBank/DDBJ whole genome shotgun (WGS) entry which is preliminary data.</text>
</comment>
<keyword evidence="2" id="KW-1185">Reference proteome</keyword>
<protein>
    <recommendedName>
        <fullName evidence="3">Molybdopterin synthase sulfur carrier subunit</fullName>
    </recommendedName>
</protein>